<reference evidence="2" key="1">
    <citation type="journal article" date="2003" name="Genome Biol.">
        <title>An integrated gene annotation and transcriptional profiling approach towards the full gene content of the Drosophila genome.</title>
        <authorList>
            <person name="Hild M."/>
            <person name="Beckmann B."/>
            <person name="Haas S.A."/>
            <person name="Koch B."/>
            <person name="Solovyev V."/>
            <person name="Busold C."/>
            <person name="Fellenberg K."/>
            <person name="Boutros M."/>
            <person name="Vingron M."/>
            <person name="Sauer F."/>
            <person name="Hoheisel J.D."/>
            <person name="Paro R."/>
        </authorList>
    </citation>
    <scope>NUCLEOTIDE SEQUENCE</scope>
</reference>
<feature type="region of interest" description="Disordered" evidence="1">
    <location>
        <begin position="55"/>
        <end position="76"/>
    </location>
</feature>
<organism evidence="2">
    <name type="scientific">Drosophila melanogaster</name>
    <name type="common">Fruit fly</name>
    <dbReference type="NCBI Taxonomy" id="7227"/>
    <lineage>
        <taxon>Eukaryota</taxon>
        <taxon>Metazoa</taxon>
        <taxon>Ecdysozoa</taxon>
        <taxon>Arthropoda</taxon>
        <taxon>Hexapoda</taxon>
        <taxon>Insecta</taxon>
        <taxon>Pterygota</taxon>
        <taxon>Neoptera</taxon>
        <taxon>Endopterygota</taxon>
        <taxon>Diptera</taxon>
        <taxon>Brachycera</taxon>
        <taxon>Muscomorpha</taxon>
        <taxon>Ephydroidea</taxon>
        <taxon>Drosophilidae</taxon>
        <taxon>Drosophila</taxon>
        <taxon>Sophophora</taxon>
    </lineage>
</organism>
<sequence length="90" mass="9562">MAEDGGKKGGVAKVQCQVIADSNGDGNGNGFEDVEMEVQAMLAMLALQAAPNRNFVRRRRGGGSGGGGGEPKITGDQWQRQRFDVVINFH</sequence>
<accession>Q6IL34</accession>
<dbReference type="AlphaFoldDB" id="Q6IL34"/>
<dbReference type="EMBL" id="BK002182">
    <property type="protein sequence ID" value="DAA03027.1"/>
    <property type="molecule type" value="Genomic_DNA"/>
</dbReference>
<gene>
    <name evidence="2" type="ORF">HDC10507</name>
</gene>
<protein>
    <submittedName>
        <fullName evidence="2">HDC10507</fullName>
    </submittedName>
</protein>
<name>Q6IL34_DROME</name>
<proteinExistence type="predicted"/>
<evidence type="ECO:0000313" key="2">
    <source>
        <dbReference type="EMBL" id="DAA03027.1"/>
    </source>
</evidence>
<evidence type="ECO:0000256" key="1">
    <source>
        <dbReference type="SAM" id="MobiDB-lite"/>
    </source>
</evidence>